<dbReference type="InterPro" id="IPR009057">
    <property type="entry name" value="Homeodomain-like_sf"/>
</dbReference>
<gene>
    <name evidence="6" type="ORF">COO09_23410</name>
</gene>
<dbReference type="InterPro" id="IPR039536">
    <property type="entry name" value="TetR_C_Proteobacteria"/>
</dbReference>
<evidence type="ECO:0000256" key="1">
    <source>
        <dbReference type="ARBA" id="ARBA00023015"/>
    </source>
</evidence>
<dbReference type="Pfam" id="PF00440">
    <property type="entry name" value="TetR_N"/>
    <property type="match status" value="1"/>
</dbReference>
<dbReference type="GO" id="GO:0003700">
    <property type="term" value="F:DNA-binding transcription factor activity"/>
    <property type="evidence" value="ECO:0007669"/>
    <property type="project" value="TreeGrafter"/>
</dbReference>
<feature type="domain" description="HTH tetR-type" evidence="5">
    <location>
        <begin position="9"/>
        <end position="69"/>
    </location>
</feature>
<dbReference type="AlphaFoldDB" id="A0A2A4FQX2"/>
<dbReference type="EMBL" id="NWUF01000043">
    <property type="protein sequence ID" value="PCE39848.1"/>
    <property type="molecule type" value="Genomic_DNA"/>
</dbReference>
<protein>
    <submittedName>
        <fullName evidence="6">TetR/AcrR family transcriptional regulator</fullName>
    </submittedName>
</protein>
<dbReference type="Gene3D" id="1.10.10.60">
    <property type="entry name" value="Homeodomain-like"/>
    <property type="match status" value="1"/>
</dbReference>
<dbReference type="InterPro" id="IPR036271">
    <property type="entry name" value="Tet_transcr_reg_TetR-rel_C_sf"/>
</dbReference>
<dbReference type="SUPFAM" id="SSF48498">
    <property type="entry name" value="Tetracyclin repressor-like, C-terminal domain"/>
    <property type="match status" value="1"/>
</dbReference>
<dbReference type="FunFam" id="1.10.10.60:FF:000141">
    <property type="entry name" value="TetR family transcriptional regulator"/>
    <property type="match status" value="1"/>
</dbReference>
<dbReference type="Proteomes" id="UP000218934">
    <property type="component" value="Unassembled WGS sequence"/>
</dbReference>
<reference evidence="6 7" key="1">
    <citation type="submission" date="2017-09" db="EMBL/GenBank/DDBJ databases">
        <title>The Catabolism of 3,6-Dichlorosalicylic acid is Initiated by the Cytochrome P450 Monooxygenase DsmABC in Rhizorhabdus dicambivorans Ndbn-20.</title>
        <authorList>
            <person name="Na L."/>
        </authorList>
    </citation>
    <scope>NUCLEOTIDE SEQUENCE [LARGE SCALE GENOMIC DNA]</scope>
    <source>
        <strain evidence="6 7">Ndbn-20m</strain>
    </source>
</reference>
<keyword evidence="7" id="KW-1185">Reference proteome</keyword>
<sequence length="202" mass="22094">MQRVRSRPDEKRRAILDVATVLFRETGYERATMAEISARVGGSKATLYGYFKSKEELFVAAMIEALGEQSQVMLDLLDPSVPQVDRVLRRFGEAYLDFIMRPDVLAVTRAAVAEGAHVEVGALLYERGPKRGWEAMRAYLADLREKGAIRAVDPSLAAGHLKGMLEAGIVEPMLFGAGPHIGRKQAVAGAVEAFLRAYGATD</sequence>
<proteinExistence type="predicted"/>
<evidence type="ECO:0000256" key="3">
    <source>
        <dbReference type="ARBA" id="ARBA00023163"/>
    </source>
</evidence>
<dbReference type="PRINTS" id="PR00455">
    <property type="entry name" value="HTHTETR"/>
</dbReference>
<keyword evidence="1" id="KW-0805">Transcription regulation</keyword>
<dbReference type="Pfam" id="PF14246">
    <property type="entry name" value="TetR_C_7"/>
    <property type="match status" value="1"/>
</dbReference>
<keyword evidence="2 4" id="KW-0238">DNA-binding</keyword>
<dbReference type="InterPro" id="IPR050109">
    <property type="entry name" value="HTH-type_TetR-like_transc_reg"/>
</dbReference>
<feature type="DNA-binding region" description="H-T-H motif" evidence="4">
    <location>
        <begin position="32"/>
        <end position="51"/>
    </location>
</feature>
<evidence type="ECO:0000256" key="2">
    <source>
        <dbReference type="ARBA" id="ARBA00023125"/>
    </source>
</evidence>
<evidence type="ECO:0000256" key="4">
    <source>
        <dbReference type="PROSITE-ProRule" id="PRU00335"/>
    </source>
</evidence>
<organism evidence="6 7">
    <name type="scientific">Rhizorhabdus dicambivorans</name>
    <dbReference type="NCBI Taxonomy" id="1850238"/>
    <lineage>
        <taxon>Bacteria</taxon>
        <taxon>Pseudomonadati</taxon>
        <taxon>Pseudomonadota</taxon>
        <taxon>Alphaproteobacteria</taxon>
        <taxon>Sphingomonadales</taxon>
        <taxon>Sphingomonadaceae</taxon>
        <taxon>Rhizorhabdus</taxon>
    </lineage>
</organism>
<dbReference type="PANTHER" id="PTHR30055">
    <property type="entry name" value="HTH-TYPE TRANSCRIPTIONAL REGULATOR RUTR"/>
    <property type="match status" value="1"/>
</dbReference>
<dbReference type="SUPFAM" id="SSF46689">
    <property type="entry name" value="Homeodomain-like"/>
    <property type="match status" value="1"/>
</dbReference>
<comment type="caution">
    <text evidence="6">The sequence shown here is derived from an EMBL/GenBank/DDBJ whole genome shotgun (WGS) entry which is preliminary data.</text>
</comment>
<evidence type="ECO:0000259" key="5">
    <source>
        <dbReference type="PROSITE" id="PS50977"/>
    </source>
</evidence>
<dbReference type="PROSITE" id="PS50977">
    <property type="entry name" value="HTH_TETR_2"/>
    <property type="match status" value="1"/>
</dbReference>
<accession>A0A2A4FQX2</accession>
<evidence type="ECO:0000313" key="7">
    <source>
        <dbReference type="Proteomes" id="UP000218934"/>
    </source>
</evidence>
<keyword evidence="3" id="KW-0804">Transcription</keyword>
<evidence type="ECO:0000313" key="6">
    <source>
        <dbReference type="EMBL" id="PCE39848.1"/>
    </source>
</evidence>
<dbReference type="Gene3D" id="1.10.357.10">
    <property type="entry name" value="Tetracycline Repressor, domain 2"/>
    <property type="match status" value="1"/>
</dbReference>
<dbReference type="InterPro" id="IPR001647">
    <property type="entry name" value="HTH_TetR"/>
</dbReference>
<dbReference type="OrthoDB" id="9811084at2"/>
<dbReference type="KEGG" id="rdi:CMV14_26200"/>
<name>A0A2A4FQX2_9SPHN</name>
<dbReference type="PANTHER" id="PTHR30055:SF119">
    <property type="entry name" value="NALC"/>
    <property type="match status" value="1"/>
</dbReference>
<dbReference type="GO" id="GO:0000976">
    <property type="term" value="F:transcription cis-regulatory region binding"/>
    <property type="evidence" value="ECO:0007669"/>
    <property type="project" value="TreeGrafter"/>
</dbReference>